<dbReference type="Proteomes" id="UP000547058">
    <property type="component" value="Unassembled WGS sequence"/>
</dbReference>
<evidence type="ECO:0000313" key="1">
    <source>
        <dbReference type="EMBL" id="MBA8682424.1"/>
    </source>
</evidence>
<gene>
    <name evidence="1" type="ORF">H4O11_11470</name>
</gene>
<keyword evidence="2" id="KW-1185">Reference proteome</keyword>
<sequence>MSQHPLSGARLYSLIGDAMHDLPAAFIDELERVLISSGMPHPDSPTARHLRLVHPAGGGTDAALADLADQQGSGGPDRDARELACGRQQALGAILEILHAVHQNQHGGSGEVLLDERLLEGLIVAGRELAKDSAGTPRGNPRAG</sequence>
<reference evidence="1 2" key="1">
    <citation type="submission" date="2020-08" db="EMBL/GenBank/DDBJ databases">
        <title>Stenotrophomonas tumulicola JCM 30961.</title>
        <authorList>
            <person name="Deng Y."/>
        </authorList>
    </citation>
    <scope>NUCLEOTIDE SEQUENCE [LARGE SCALE GENOMIC DNA]</scope>
    <source>
        <strain evidence="1 2">JCM 30961</strain>
    </source>
</reference>
<dbReference type="AlphaFoldDB" id="A0A7W3FMU6"/>
<accession>A0A7W3FMU6</accession>
<comment type="caution">
    <text evidence="1">The sequence shown here is derived from an EMBL/GenBank/DDBJ whole genome shotgun (WGS) entry which is preliminary data.</text>
</comment>
<name>A0A7W3FMU6_9GAMM</name>
<proteinExistence type="predicted"/>
<protein>
    <submittedName>
        <fullName evidence="1">Uncharacterized protein</fullName>
    </submittedName>
</protein>
<organism evidence="1 2">
    <name type="scientific">Stenotrophomonas tumulicola</name>
    <dbReference type="NCBI Taxonomy" id="1685415"/>
    <lineage>
        <taxon>Bacteria</taxon>
        <taxon>Pseudomonadati</taxon>
        <taxon>Pseudomonadota</taxon>
        <taxon>Gammaproteobacteria</taxon>
        <taxon>Lysobacterales</taxon>
        <taxon>Lysobacteraceae</taxon>
        <taxon>Stenotrophomonas</taxon>
    </lineage>
</organism>
<dbReference type="EMBL" id="JACGXS010000005">
    <property type="protein sequence ID" value="MBA8682424.1"/>
    <property type="molecule type" value="Genomic_DNA"/>
</dbReference>
<dbReference type="RefSeq" id="WP_182339565.1">
    <property type="nucleotide sequence ID" value="NZ_JACGXS010000005.1"/>
</dbReference>
<evidence type="ECO:0000313" key="2">
    <source>
        <dbReference type="Proteomes" id="UP000547058"/>
    </source>
</evidence>